<evidence type="ECO:0000313" key="8">
    <source>
        <dbReference type="Proteomes" id="UP000325787"/>
    </source>
</evidence>
<dbReference type="PROSITE" id="PS00678">
    <property type="entry name" value="WD_REPEATS_1"/>
    <property type="match status" value="6"/>
</dbReference>
<protein>
    <recommendedName>
        <fullName evidence="6">HTH cro/C1-type domain-containing protein</fullName>
    </recommendedName>
</protein>
<feature type="repeat" description="WD" evidence="3">
    <location>
        <begin position="1025"/>
        <end position="1052"/>
    </location>
</feature>
<dbReference type="SUPFAM" id="SSF50998">
    <property type="entry name" value="Quinoprotein alcohol dehydrogenase-like"/>
    <property type="match status" value="1"/>
</dbReference>
<evidence type="ECO:0000256" key="3">
    <source>
        <dbReference type="PROSITE-ProRule" id="PRU00221"/>
    </source>
</evidence>
<feature type="repeat" description="WD" evidence="3">
    <location>
        <begin position="842"/>
        <end position="883"/>
    </location>
</feature>
<feature type="repeat" description="WD" evidence="3">
    <location>
        <begin position="796"/>
        <end position="837"/>
    </location>
</feature>
<feature type="region of interest" description="Disordered" evidence="4">
    <location>
        <begin position="1"/>
        <end position="43"/>
    </location>
</feature>
<dbReference type="CDD" id="cd00200">
    <property type="entry name" value="WD40"/>
    <property type="match status" value="2"/>
</dbReference>
<feature type="repeat" description="WD" evidence="3">
    <location>
        <begin position="1248"/>
        <end position="1279"/>
    </location>
</feature>
<evidence type="ECO:0000256" key="5">
    <source>
        <dbReference type="SAM" id="Phobius"/>
    </source>
</evidence>
<evidence type="ECO:0000259" key="6">
    <source>
        <dbReference type="PROSITE" id="PS50943"/>
    </source>
</evidence>
<dbReference type="InterPro" id="IPR049052">
    <property type="entry name" value="nSTAND1"/>
</dbReference>
<keyword evidence="5" id="KW-0812">Transmembrane</keyword>
<reference evidence="8" key="1">
    <citation type="journal article" date="2021" name="Curr. Microbiol.">
        <title>Complete genome of nocamycin-producing strain Saccharothrix syringae NRRL B-16468 reveals the biosynthetic potential for secondary metabolites.</title>
        <authorList>
            <person name="Mo X."/>
            <person name="Yang S."/>
        </authorList>
    </citation>
    <scope>NUCLEOTIDE SEQUENCE [LARGE SCALE GENOMIC DNA]</scope>
    <source>
        <strain evidence="8">ATCC 51364 / DSM 43886 / JCM 6844 / KCTC 9398 / NBRC 14523 / NRRL B-16468 / INA 2240</strain>
    </source>
</reference>
<feature type="repeat" description="WD" evidence="3">
    <location>
        <begin position="888"/>
        <end position="918"/>
    </location>
</feature>
<accession>A0A5Q0H1W4</accession>
<keyword evidence="1 3" id="KW-0853">WD repeat</keyword>
<feature type="repeat" description="WD" evidence="3">
    <location>
        <begin position="659"/>
        <end position="700"/>
    </location>
</feature>
<feature type="repeat" description="WD" evidence="3">
    <location>
        <begin position="1157"/>
        <end position="1198"/>
    </location>
</feature>
<dbReference type="InterPro" id="IPR001387">
    <property type="entry name" value="Cro/C1-type_HTH"/>
</dbReference>
<dbReference type="SUPFAM" id="SSF52540">
    <property type="entry name" value="P-loop containing nucleoside triphosphate hydrolases"/>
    <property type="match status" value="1"/>
</dbReference>
<feature type="repeat" description="WD" evidence="3">
    <location>
        <begin position="751"/>
        <end position="784"/>
    </location>
</feature>
<dbReference type="SUPFAM" id="SSF50978">
    <property type="entry name" value="WD40 repeat-like"/>
    <property type="match status" value="1"/>
</dbReference>
<dbReference type="EMBL" id="CP034550">
    <property type="protein sequence ID" value="QFZ20119.1"/>
    <property type="molecule type" value="Genomic_DNA"/>
</dbReference>
<dbReference type="PROSITE" id="PS50082">
    <property type="entry name" value="WD_REPEATS_2"/>
    <property type="match status" value="12"/>
</dbReference>
<keyword evidence="5" id="KW-0472">Membrane</keyword>
<dbReference type="PROSITE" id="PS50294">
    <property type="entry name" value="WD_REPEATS_REGION"/>
    <property type="match status" value="10"/>
</dbReference>
<dbReference type="Pfam" id="PF20703">
    <property type="entry name" value="nSTAND1"/>
    <property type="match status" value="1"/>
</dbReference>
<feature type="repeat" description="WD" evidence="3">
    <location>
        <begin position="1112"/>
        <end position="1153"/>
    </location>
</feature>
<dbReference type="Gene3D" id="3.40.50.300">
    <property type="entry name" value="P-loop containing nucleotide triphosphate hydrolases"/>
    <property type="match status" value="1"/>
</dbReference>
<keyword evidence="2" id="KW-0677">Repeat</keyword>
<feature type="repeat" description="WD" evidence="3">
    <location>
        <begin position="705"/>
        <end position="746"/>
    </location>
</feature>
<dbReference type="Proteomes" id="UP000325787">
    <property type="component" value="Chromosome"/>
</dbReference>
<dbReference type="Pfam" id="PF00400">
    <property type="entry name" value="WD40"/>
    <property type="match status" value="13"/>
</dbReference>
<keyword evidence="8" id="KW-1185">Reference proteome</keyword>
<organism evidence="7 8">
    <name type="scientific">Saccharothrix syringae</name>
    <name type="common">Nocardiopsis syringae</name>
    <dbReference type="NCBI Taxonomy" id="103733"/>
    <lineage>
        <taxon>Bacteria</taxon>
        <taxon>Bacillati</taxon>
        <taxon>Actinomycetota</taxon>
        <taxon>Actinomycetes</taxon>
        <taxon>Pseudonocardiales</taxon>
        <taxon>Pseudonocardiaceae</taxon>
        <taxon>Saccharothrix</taxon>
    </lineage>
</organism>
<evidence type="ECO:0000256" key="2">
    <source>
        <dbReference type="ARBA" id="ARBA00022737"/>
    </source>
</evidence>
<evidence type="ECO:0000256" key="1">
    <source>
        <dbReference type="ARBA" id="ARBA00022574"/>
    </source>
</evidence>
<keyword evidence="5" id="KW-1133">Transmembrane helix</keyword>
<evidence type="ECO:0000313" key="7">
    <source>
        <dbReference type="EMBL" id="QFZ20119.1"/>
    </source>
</evidence>
<dbReference type="KEGG" id="ssyi:EKG83_24285"/>
<feature type="repeat" description="WD" evidence="3">
    <location>
        <begin position="929"/>
        <end position="960"/>
    </location>
</feature>
<dbReference type="Gene3D" id="2.130.10.10">
    <property type="entry name" value="YVTN repeat-like/Quinoprotein amine dehydrogenase"/>
    <property type="match status" value="6"/>
</dbReference>
<dbReference type="InterPro" id="IPR027417">
    <property type="entry name" value="P-loop_NTPase"/>
</dbReference>
<dbReference type="InterPro" id="IPR019775">
    <property type="entry name" value="WD40_repeat_CS"/>
</dbReference>
<dbReference type="PANTHER" id="PTHR19879">
    <property type="entry name" value="TRANSCRIPTION INITIATION FACTOR TFIID"/>
    <property type="match status" value="1"/>
</dbReference>
<proteinExistence type="predicted"/>
<dbReference type="InterPro" id="IPR036322">
    <property type="entry name" value="WD40_repeat_dom_sf"/>
</dbReference>
<dbReference type="InterPro" id="IPR015943">
    <property type="entry name" value="WD40/YVTN_repeat-like_dom_sf"/>
</dbReference>
<feature type="domain" description="HTH cro/C1-type" evidence="6">
    <location>
        <begin position="63"/>
        <end position="121"/>
    </location>
</feature>
<dbReference type="OrthoDB" id="192618at2"/>
<evidence type="ECO:0000256" key="4">
    <source>
        <dbReference type="SAM" id="MobiDB-lite"/>
    </source>
</evidence>
<dbReference type="InterPro" id="IPR011047">
    <property type="entry name" value="Quinoprotein_ADH-like_sf"/>
</dbReference>
<dbReference type="SMART" id="SM00320">
    <property type="entry name" value="WD40"/>
    <property type="match status" value="14"/>
</dbReference>
<sequence length="1317" mass="141161">MPLWPSGDSPDNGRTRSAGMSVQPRTRDRLPPRGGLVQHGTEGEQFTADPAKVRTKSDFARELSALRALAGRTVREVAKDVGVPYSTAGGYFSGRHLPPLTMPHVLRRIIQACGVTDPEEVDRWLTALHRVRRRPGPRPRGVAAPYRGLESFQPEHAAWFHGRERLTAELTTLTARQWPGGNCTIVVGPSGSGKSSLLRAGLVSRFQRGEHALAGDWTTVLMTPGQRPLAQWEALVDQAPVGPRLVVVDQFEELFTLCADVGERQEFIARCARAAREDPSTLVVLGLRADFYPQAARHTELVSALQDAQVVVGPMTADEVRSAIVEPARQARLEVDDGFVELLMRDLAPIQGAVPSAAYEAGALPLLSHALLATWQRSSPGRLTIADYRATGGISGAIAHTADAAYAELDARQQTMARHLFLRLVRLGDQSADTRRRVPYAEILPEGEDSGELADVLDLFVERRLITVDTDTVEITHEALLTAWPRLRRWIDADRAGLEIHRRLTDDAHVWSRAQRDSGVLYRGVRLEAAREWSADTGHSRALNAVERAFLDASVAAEEADRRSRRRRARQLRRLVAALSVLVLIVAALAVYVFRQRTDALRERDAAISRQVAGDADNLRGSDVALASQLALAAYRISPTVEARSSLLDTTANASATRVVGQEGVVQAVAVAPGRDVIAAGGADTTVRIWRLTDRPSLEPADTPLGDPEGIVYSLAFDPSGTLLAAAGADRVVRLWDVTDPDHPASLGEPLSGPTNTVYSVAFSPDGRVLAAGSADNRVHLWEIGATQRPTPLPPLEGAADYVHSVAFSPDGRTVAAGGADGTLLLWDVTDPRRATRIGSPLVGPTRKILTVAFSPDGKSLIAGSSDKNLYLWRLSGREVADAAGAPLGGAASWINAVAFSPDGSTLASGSSDNTVVLRKTSDWAVTQTLTHPGPITTVAYLDGGETLATGAADGTVRLWAVPGPVITDSRDGVFNVQFNPTGTLLATGSGAADGAFRIWDVSDRQRPRIVGTPMENPSPGNRFIGALDMSSDGRTLAAGGLDSRVQLWDIDHPDRPTPMGEPLGGRFAPPEYLTATFGPRSSLLAVSGMGNVVWLWDITDRTRPRQVGGALTGPTNHVYSIAFSPDGTTLAAGSLDKTVWLWDVHDLSKIRRLGSIDGPVSYVHSVAFSPDSRTLAVGSADKTVRLWDMTDQSRPRAIGDPITGPSNYVYAVEFSPDGRMLAAGSADRSVWLWNVADRARPSHFATLTAATGAVHSVKFSPDGSTIAAASADQTARLWAVSPDAVADMVCETAGEPLSPAEWSQYIPGLPHRQVCG</sequence>
<dbReference type="PROSITE" id="PS50943">
    <property type="entry name" value="HTH_CROC1"/>
    <property type="match status" value="1"/>
</dbReference>
<dbReference type="PRINTS" id="PR00320">
    <property type="entry name" value="GPROTEINBRPT"/>
</dbReference>
<dbReference type="CDD" id="cd00093">
    <property type="entry name" value="HTH_XRE"/>
    <property type="match status" value="1"/>
</dbReference>
<dbReference type="InterPro" id="IPR020472">
    <property type="entry name" value="WD40_PAC1"/>
</dbReference>
<name>A0A5Q0H1W4_SACSY</name>
<feature type="transmembrane region" description="Helical" evidence="5">
    <location>
        <begin position="572"/>
        <end position="594"/>
    </location>
</feature>
<gene>
    <name evidence="7" type="ORF">EKG83_24285</name>
</gene>
<dbReference type="InterPro" id="IPR001680">
    <property type="entry name" value="WD40_rpt"/>
</dbReference>
<feature type="repeat" description="WD" evidence="3">
    <location>
        <begin position="1203"/>
        <end position="1236"/>
    </location>
</feature>
<dbReference type="Pfam" id="PF13560">
    <property type="entry name" value="HTH_31"/>
    <property type="match status" value="1"/>
</dbReference>
<dbReference type="SMART" id="SM00530">
    <property type="entry name" value="HTH_XRE"/>
    <property type="match status" value="1"/>
</dbReference>
<dbReference type="PANTHER" id="PTHR19879:SF9">
    <property type="entry name" value="TRANSCRIPTION INITIATION FACTOR TFIID SUBUNIT 5"/>
    <property type="match status" value="1"/>
</dbReference>